<evidence type="ECO:0000256" key="1">
    <source>
        <dbReference type="ARBA" id="ARBA00022737"/>
    </source>
</evidence>
<dbReference type="GO" id="GO:0004040">
    <property type="term" value="F:amidase activity"/>
    <property type="evidence" value="ECO:0007669"/>
    <property type="project" value="InterPro"/>
</dbReference>
<protein>
    <submittedName>
        <fullName evidence="4">Choline binding protein A</fullName>
    </submittedName>
</protein>
<dbReference type="InterPro" id="IPR018337">
    <property type="entry name" value="Cell_wall/Cho-bd_repeat"/>
</dbReference>
<evidence type="ECO:0000313" key="5">
    <source>
        <dbReference type="Proteomes" id="UP000018877"/>
    </source>
</evidence>
<dbReference type="AlphaFoldDB" id="A0AB94IRR1"/>
<dbReference type="SUPFAM" id="SSF69360">
    <property type="entry name" value="Cell wall binding repeat"/>
    <property type="match status" value="1"/>
</dbReference>
<dbReference type="Pfam" id="PF01832">
    <property type="entry name" value="Glucosaminidase"/>
    <property type="match status" value="1"/>
</dbReference>
<dbReference type="Pfam" id="PF19085">
    <property type="entry name" value="Choline_bind_2"/>
    <property type="match status" value="1"/>
</dbReference>
<feature type="repeat" description="Cell wall-binding" evidence="2">
    <location>
        <begin position="443"/>
        <end position="462"/>
    </location>
</feature>
<evidence type="ECO:0000256" key="2">
    <source>
        <dbReference type="PROSITE-ProRule" id="PRU00591"/>
    </source>
</evidence>
<dbReference type="Gene3D" id="2.10.270.10">
    <property type="entry name" value="Cholin Binding"/>
    <property type="match status" value="3"/>
</dbReference>
<organism evidence="4 5">
    <name type="scientific">Neobacillus vireti LMG 21834</name>
    <dbReference type="NCBI Taxonomy" id="1131730"/>
    <lineage>
        <taxon>Bacteria</taxon>
        <taxon>Bacillati</taxon>
        <taxon>Bacillota</taxon>
        <taxon>Bacilli</taxon>
        <taxon>Bacillales</taxon>
        <taxon>Bacillaceae</taxon>
        <taxon>Neobacillus</taxon>
    </lineage>
</organism>
<dbReference type="Pfam" id="PF01473">
    <property type="entry name" value="Choline_bind_1"/>
    <property type="match status" value="1"/>
</dbReference>
<keyword evidence="5" id="KW-1185">Reference proteome</keyword>
<gene>
    <name evidence="4" type="ORF">BAVI_06354</name>
</gene>
<comment type="caution">
    <text evidence="4">The sequence shown here is derived from an EMBL/GenBank/DDBJ whole genome shotgun (WGS) entry which is preliminary data.</text>
</comment>
<evidence type="ECO:0000259" key="3">
    <source>
        <dbReference type="SMART" id="SM00047"/>
    </source>
</evidence>
<keyword evidence="1" id="KW-0677">Repeat</keyword>
<accession>A0AB94IRR1</accession>
<dbReference type="InterPro" id="IPR002901">
    <property type="entry name" value="MGlyc_endo_b_GlcNAc-like_dom"/>
</dbReference>
<feature type="domain" description="Mannosyl-glycoprotein endo-beta-N-acetylglucosamidase-like" evidence="3">
    <location>
        <begin position="222"/>
        <end position="377"/>
    </location>
</feature>
<feature type="repeat" description="Cell wall-binding" evidence="2">
    <location>
        <begin position="483"/>
        <end position="502"/>
    </location>
</feature>
<dbReference type="Gene3D" id="1.10.530.10">
    <property type="match status" value="1"/>
</dbReference>
<evidence type="ECO:0000313" key="4">
    <source>
        <dbReference type="EMBL" id="ETI69663.1"/>
    </source>
</evidence>
<dbReference type="SMART" id="SM00047">
    <property type="entry name" value="LYZ2"/>
    <property type="match status" value="1"/>
</dbReference>
<dbReference type="EMBL" id="ALAN01000045">
    <property type="protein sequence ID" value="ETI69663.1"/>
    <property type="molecule type" value="Genomic_DNA"/>
</dbReference>
<feature type="repeat" description="Cell wall-binding" evidence="2">
    <location>
        <begin position="423"/>
        <end position="442"/>
    </location>
</feature>
<reference evidence="4 5" key="1">
    <citation type="journal article" date="2014" name="Environ. Microbiol.">
        <title>The nitrate-ammonifying and nosZ-carrying bacterium Bacillus vireti is a potent source and sink for nitric and nitrous oxide under high nitrate conditions.</title>
        <authorList>
            <person name="Mania D."/>
            <person name="Heylen K."/>
            <person name="van Spanning R.J."/>
            <person name="Frostegard A."/>
        </authorList>
    </citation>
    <scope>NUCLEOTIDE SEQUENCE [LARGE SCALE GENOMIC DNA]</scope>
    <source>
        <strain evidence="4 5">LMG 21834</strain>
    </source>
</reference>
<sequence>MKNRVIRSLLMFALLLGVFYGAGLTKAEAAEQKNMKVTSIKLPVYRSFEELSDYQIHLKPTYKRYAELSYNDKVTILSEKDYAVKIRMEDGREGWVHRAYLNSDIKNQTWLVKKERNLRAEADGSKPITGSIGDHTKVYVLEVSPDTKYYKIETVDEPKKQGWIYNWYLENERYMTINGGSNVIPYEFGKEGTTTNNISIFTPLNTKASVTANAINQFINYKTKWTDTLMTGMGSSYIEAQNKTDGLNAIYLVAHSGLETRWGTSGIVANKYNYYGINANDLRPLTDAYDYSTKSSGIVAGAIFINQMFVNRNTFMENALDPYEQPTLDNMRFNSSYHQYSTDEAWASKIAQIANEFSSFAASNGWKSLDGKWYYFNSDWSLAKGWVQTGGKWYFLNQSGVMQTGWLQTGGKWYYLNSSGAMQTGWLQTGGKWYYLNSSGAMQTGWLSTGGKWYFLDSSGAMKTGWVSTGGKWYYMNNSGAMQTGWVLVGKKWYYLYSDGHMAANTTIGKYRLGKDGAML</sequence>
<dbReference type="Gene3D" id="2.30.30.40">
    <property type="entry name" value="SH3 Domains"/>
    <property type="match status" value="2"/>
</dbReference>
<name>A0AB94IRR1_9BACI</name>
<feature type="repeat" description="Cell wall-binding" evidence="2">
    <location>
        <begin position="363"/>
        <end position="382"/>
    </location>
</feature>
<dbReference type="Pfam" id="PF19127">
    <property type="entry name" value="Choline_bind_3"/>
    <property type="match status" value="2"/>
</dbReference>
<feature type="repeat" description="Cell wall-binding" evidence="2">
    <location>
        <begin position="463"/>
        <end position="482"/>
    </location>
</feature>
<dbReference type="Proteomes" id="UP000018877">
    <property type="component" value="Unassembled WGS sequence"/>
</dbReference>
<proteinExistence type="predicted"/>
<feature type="repeat" description="Cell wall-binding" evidence="2">
    <location>
        <begin position="383"/>
        <end position="402"/>
    </location>
</feature>
<dbReference type="RefSeq" id="WP_024027483.1">
    <property type="nucleotide sequence ID" value="NZ_ALAN01000045.1"/>
</dbReference>
<feature type="repeat" description="Cell wall-binding" evidence="2">
    <location>
        <begin position="403"/>
        <end position="422"/>
    </location>
</feature>
<dbReference type="PROSITE" id="PS51170">
    <property type="entry name" value="CW"/>
    <property type="match status" value="7"/>
</dbReference>